<dbReference type="AlphaFoldDB" id="A0A0C9Z7L4"/>
<sequence length="189" mass="21840">MHIQIGHLCTTFHSCASMRSDSWYSRVTCNERQEQYATAVNGTRHRSISFKFQGIKTCSVRGRLRIRRRFCLGYLESAPHPSSKTIFHQYFLPFMTTFMLSCKFVQILIATLLVLDRHEIPALLFIVILSDPLLISLVSTRIGNSSLAAYSPFDCWSFRSSGRRHSRGFSSLSRRGHATSDFEKHRRWT</sequence>
<feature type="transmembrane region" description="Helical" evidence="1">
    <location>
        <begin position="90"/>
        <end position="114"/>
    </location>
</feature>
<dbReference type="InParanoid" id="A0A0C9Z7L4"/>
<proteinExistence type="predicted"/>
<organism evidence="2 3">
    <name type="scientific">Suillus luteus UH-Slu-Lm8-n1</name>
    <dbReference type="NCBI Taxonomy" id="930992"/>
    <lineage>
        <taxon>Eukaryota</taxon>
        <taxon>Fungi</taxon>
        <taxon>Dikarya</taxon>
        <taxon>Basidiomycota</taxon>
        <taxon>Agaricomycotina</taxon>
        <taxon>Agaricomycetes</taxon>
        <taxon>Agaricomycetidae</taxon>
        <taxon>Boletales</taxon>
        <taxon>Suillineae</taxon>
        <taxon>Suillaceae</taxon>
        <taxon>Suillus</taxon>
    </lineage>
</organism>
<feature type="transmembrane region" description="Helical" evidence="1">
    <location>
        <begin position="120"/>
        <end position="138"/>
    </location>
</feature>
<evidence type="ECO:0000313" key="3">
    <source>
        <dbReference type="Proteomes" id="UP000054485"/>
    </source>
</evidence>
<dbReference type="Proteomes" id="UP000054485">
    <property type="component" value="Unassembled WGS sequence"/>
</dbReference>
<evidence type="ECO:0000313" key="2">
    <source>
        <dbReference type="EMBL" id="KIK33495.1"/>
    </source>
</evidence>
<dbReference type="HOGENOM" id="CLU_1435315_0_0_1"/>
<keyword evidence="1" id="KW-1133">Transmembrane helix</keyword>
<reference evidence="2 3" key="1">
    <citation type="submission" date="2014-04" db="EMBL/GenBank/DDBJ databases">
        <authorList>
            <consortium name="DOE Joint Genome Institute"/>
            <person name="Kuo A."/>
            <person name="Ruytinx J."/>
            <person name="Rineau F."/>
            <person name="Colpaert J."/>
            <person name="Kohler A."/>
            <person name="Nagy L.G."/>
            <person name="Floudas D."/>
            <person name="Copeland A."/>
            <person name="Barry K.W."/>
            <person name="Cichocki N."/>
            <person name="Veneault-Fourrey C."/>
            <person name="LaButti K."/>
            <person name="Lindquist E.A."/>
            <person name="Lipzen A."/>
            <person name="Lundell T."/>
            <person name="Morin E."/>
            <person name="Murat C."/>
            <person name="Sun H."/>
            <person name="Tunlid A."/>
            <person name="Henrissat B."/>
            <person name="Grigoriev I.V."/>
            <person name="Hibbett D.S."/>
            <person name="Martin F."/>
            <person name="Nordberg H.P."/>
            <person name="Cantor M.N."/>
            <person name="Hua S.X."/>
        </authorList>
    </citation>
    <scope>NUCLEOTIDE SEQUENCE [LARGE SCALE GENOMIC DNA]</scope>
    <source>
        <strain evidence="2 3">UH-Slu-Lm8-n1</strain>
    </source>
</reference>
<keyword evidence="1" id="KW-0472">Membrane</keyword>
<evidence type="ECO:0000256" key="1">
    <source>
        <dbReference type="SAM" id="Phobius"/>
    </source>
</evidence>
<gene>
    <name evidence="2" type="ORF">CY34DRAFT_701326</name>
</gene>
<reference evidence="3" key="2">
    <citation type="submission" date="2015-01" db="EMBL/GenBank/DDBJ databases">
        <title>Evolutionary Origins and Diversification of the Mycorrhizal Mutualists.</title>
        <authorList>
            <consortium name="DOE Joint Genome Institute"/>
            <consortium name="Mycorrhizal Genomics Consortium"/>
            <person name="Kohler A."/>
            <person name="Kuo A."/>
            <person name="Nagy L.G."/>
            <person name="Floudas D."/>
            <person name="Copeland A."/>
            <person name="Barry K.W."/>
            <person name="Cichocki N."/>
            <person name="Veneault-Fourrey C."/>
            <person name="LaButti K."/>
            <person name="Lindquist E.A."/>
            <person name="Lipzen A."/>
            <person name="Lundell T."/>
            <person name="Morin E."/>
            <person name="Murat C."/>
            <person name="Riley R."/>
            <person name="Ohm R."/>
            <person name="Sun H."/>
            <person name="Tunlid A."/>
            <person name="Henrissat B."/>
            <person name="Grigoriev I.V."/>
            <person name="Hibbett D.S."/>
            <person name="Martin F."/>
        </authorList>
    </citation>
    <scope>NUCLEOTIDE SEQUENCE [LARGE SCALE GENOMIC DNA]</scope>
    <source>
        <strain evidence="3">UH-Slu-Lm8-n1</strain>
    </source>
</reference>
<dbReference type="EMBL" id="KN835930">
    <property type="protein sequence ID" value="KIK33495.1"/>
    <property type="molecule type" value="Genomic_DNA"/>
</dbReference>
<keyword evidence="3" id="KW-1185">Reference proteome</keyword>
<name>A0A0C9Z7L4_9AGAM</name>
<protein>
    <submittedName>
        <fullName evidence="2">Uncharacterized protein</fullName>
    </submittedName>
</protein>
<accession>A0A0C9Z7L4</accession>
<keyword evidence="1" id="KW-0812">Transmembrane</keyword>